<dbReference type="Gene3D" id="1.10.287.210">
    <property type="match status" value="1"/>
</dbReference>
<comment type="PTM">
    <text evidence="32">Palmitoylation of the transmembrane protein and of Env polyprotein (prior to its proteolytic cleavage) is essential for their association with host cell membrane lipid rafts. Palmitoylation is therefore required for envelope trafficking to classical lipid rafts, but not for viral replication.</text>
</comment>
<keyword evidence="26 32" id="KW-0564">Palmitate</keyword>
<keyword evidence="15 32" id="KW-0053">Apoptosis</keyword>
<feature type="short sequence motif" description="YXXL motif; contains endocytosis signal" evidence="32">
    <location>
        <begin position="702"/>
        <end position="705"/>
    </location>
</feature>
<evidence type="ECO:0000256" key="13">
    <source>
        <dbReference type="ARBA" id="ARBA00022685"/>
    </source>
</evidence>
<dbReference type="GO" id="GO:0019031">
    <property type="term" value="C:viral envelope"/>
    <property type="evidence" value="ECO:0007669"/>
    <property type="project" value="UniProtKB-KW"/>
</dbReference>
<comment type="PTM">
    <text evidence="32">Highly glycosylated by host. The high number of glycan on the protein is reffered to as 'glycan shield' because it contributes to hide protein sequence from adaptive immune system.</text>
</comment>
<feature type="domain" description="Retroviral envelope protein GP41-like" evidence="35">
    <location>
        <begin position="519"/>
        <end position="710"/>
    </location>
</feature>
<dbReference type="HAMAP" id="MF_04083">
    <property type="entry name" value="HIV_ENV"/>
    <property type="match status" value="1"/>
</dbReference>
<evidence type="ECO:0000256" key="26">
    <source>
        <dbReference type="ARBA" id="ARBA00023139"/>
    </source>
</evidence>
<evidence type="ECO:0000256" key="5">
    <source>
        <dbReference type="ARBA" id="ARBA00004578"/>
    </source>
</evidence>
<evidence type="ECO:0000259" key="34">
    <source>
        <dbReference type="Pfam" id="PF00516"/>
    </source>
</evidence>
<feature type="region of interest" description="MPER; binding to GalCer" evidence="32">
    <location>
        <begin position="652"/>
        <end position="673"/>
    </location>
</feature>
<dbReference type="GO" id="GO:0044175">
    <property type="term" value="C:host cell endosome membrane"/>
    <property type="evidence" value="ECO:0007669"/>
    <property type="project" value="UniProtKB-SubCell"/>
</dbReference>
<evidence type="ECO:0000256" key="1">
    <source>
        <dbReference type="ARBA" id="ARBA00004402"/>
    </source>
</evidence>
<keyword evidence="14 32" id="KW-0812">Transmembrane</keyword>
<comment type="domain">
    <text evidence="32">Some of the most genetically diverse regions of the viral genome are present in Env. They are called variable regions 1 through 5 (V1 through V5). Coreceptor usage of gp120 is determined mainly by the primary structure of the third variable region (V3) in the outer domain of gp120. The sequence of V3 determines which coreceptor, CCR5 and/or CXCR4 (corresponding to R5/macrophage, X4/T cell and R5X4/T cell and macrophage tropism), is used to trigger the fusion potential of the Env complex, and hence which cells the virus can infect. Binding to CCR5 involves a region adjacent in addition to V3.</text>
</comment>
<feature type="topological domain" description="Cytoplasmic" evidence="32">
    <location>
        <begin position="696"/>
        <end position="853"/>
    </location>
</feature>
<evidence type="ECO:0000256" key="27">
    <source>
        <dbReference type="ARBA" id="ARBA00023157"/>
    </source>
</evidence>
<comment type="function">
    <text evidence="32">Envelope glycoprotein gp160: Oligomerizes in the host endoplasmic reticulum into predominantly trimers. In a second time, gp160 transits in the host Golgi, where glycosylation is completed. The precursor is then proteolytically cleaved in the trans-Golgi and thereby activated by cellular furin or furin-like proteases to produce gp120 and gp41.</text>
</comment>
<evidence type="ECO:0000259" key="35">
    <source>
        <dbReference type="Pfam" id="PF00517"/>
    </source>
</evidence>
<comment type="PTM">
    <text evidence="32">Specific enzymatic cleavages in vivo yield mature proteins. Envelope glycoproteins are synthesized as a inactive precursor that is heavily N-glycosylated and processed likely by host cell furin in the Golgi to yield the mature SU and TM proteins. The cleavage site between SU and TM requires the minimal sequence [KR]-X-[KR]-R. About 2 of the 9 disulfide bonds of gp41 are reduced by P4HB/PDI, following binding to CD4 receptor.</text>
</comment>
<evidence type="ECO:0000256" key="2">
    <source>
        <dbReference type="ARBA" id="ARBA00004433"/>
    </source>
</evidence>
<dbReference type="InterPro" id="IPR037527">
    <property type="entry name" value="Gp160"/>
</dbReference>
<keyword evidence="23 32" id="KW-1039">Host endosome</keyword>
<dbReference type="GO" id="GO:0005198">
    <property type="term" value="F:structural molecule activity"/>
    <property type="evidence" value="ECO:0007669"/>
    <property type="project" value="UniProtKB-UniRule"/>
</dbReference>
<feature type="region of interest" description="Fusion peptide" evidence="32">
    <location>
        <begin position="501"/>
        <end position="521"/>
    </location>
</feature>
<dbReference type="FunFam" id="2.170.40.20:FF:000004">
    <property type="entry name" value="Envelope glycoprotein gp160"/>
    <property type="match status" value="1"/>
</dbReference>
<feature type="lipid moiety-binding region" description="S-palmitoyl cysteine; by host" evidence="32">
    <location>
        <position position="834"/>
    </location>
</feature>
<comment type="function">
    <text evidence="32">Surface protein gp120: Attaches the virus to the host lymphoid cell by binding to the primary receptor CD4. This interaction induces a structural rearrangement creating a high affinity binding site for a chemokine coreceptor like CXCR4 and/or CCR5. Acts as a ligand for CD209/DC-SIGN and CLEC4M/DC-SIGNR, which are respectively found on dendritic cells (DCs), and on endothelial cells of liver sinusoids and lymph node sinuses. These interactions allow capture of viral particles at mucosal surfaces by these cells and subsequent transmission to permissive cells. HIV subverts the migration properties of dendritic cells to gain access to CD4+ T-cells in lymph nodes. Virus transmission to permissive T-cells occurs either in trans (without DCs infection, through viral capture and transmission), or in cis (following DCs productive infection, through the usual CD4-gp120 interaction), thereby inducing a robust infection. In trans infection, bound virions remain infectious over days and it is proposed that they are not degraded, but protected in non-lysosomal acidic organelles within the DCs close to the cell membrane thus contributing to the viral infectious potential during DCs' migration from the periphery to the lymphoid tissues. On arrival at lymphoid tissues, intact virions recycle back to DCs' cell surface allowing virus transmission to CD4+ T-cells.</text>
</comment>
<comment type="domain">
    <text evidence="32">The CD4-binding region is targeted by the antibody b12.</text>
</comment>
<evidence type="ECO:0000256" key="10">
    <source>
        <dbReference type="ARBA" id="ARBA00022570"/>
    </source>
</evidence>
<evidence type="ECO:0000256" key="21">
    <source>
        <dbReference type="ARBA" id="ARBA00022890"/>
    </source>
</evidence>
<dbReference type="GO" id="GO:0019082">
    <property type="term" value="P:viral protein processing"/>
    <property type="evidence" value="ECO:0007669"/>
    <property type="project" value="UniProtKB-UniRule"/>
</dbReference>
<evidence type="ECO:0000256" key="33">
    <source>
        <dbReference type="RuleBase" id="RU363095"/>
    </source>
</evidence>
<dbReference type="InterPro" id="IPR000328">
    <property type="entry name" value="GP41-like"/>
</dbReference>
<comment type="caution">
    <text evidence="32 33">Lacks conserved residue(s) required for the propagation of feature annotation.</text>
</comment>
<keyword evidence="28 32" id="KW-0325">Glycoprotein</keyword>
<keyword evidence="17 32" id="KW-1161">Viral attachment to host cell</keyword>
<comment type="similarity">
    <text evidence="32">Belongs to the HIV-1 env protein family.</text>
</comment>
<dbReference type="Pfam" id="PF00516">
    <property type="entry name" value="GP120"/>
    <property type="match status" value="1"/>
</dbReference>
<keyword evidence="19 32" id="KW-1043">Host membrane</keyword>
<evidence type="ECO:0000256" key="23">
    <source>
        <dbReference type="ARBA" id="ARBA00023046"/>
    </source>
</evidence>
<dbReference type="InterPro" id="IPR000777">
    <property type="entry name" value="HIV1_Gp120"/>
</dbReference>
<comment type="function">
    <text evidence="32">Transmembrane protein gp41: Acts as a class I viral fusion protein. Under the current model, the protein has at least 3 conformational states: pre-fusion native state, pre-hairpin intermediate state, and post-fusion hairpin state. During fusion of viral and target intracellular membranes, the coiled coil regions (heptad repeats) assume a trimer-of-hairpins structure, positioning the fusion peptide in close proximity to the C-terminal region of the ectodomain. The formation of this structure appears to drive apposition and subsequent fusion of viral and target cell membranes. Complete fusion occurs in host cell endosomes and is dynamin-dependent, however some lipid transfer might occur at the plasma membrane. The virus undergoes clathrin-dependent internalization long before endosomal fusion, thus minimizing the surface exposure of conserved viral epitopes during fusion and reducing the efficacy of inhibitors targeting these epitopes. Membranes fusion leads to delivery of the nucleocapsid into the cytoplasm.</text>
</comment>
<feature type="lipid moiety-binding region" description="S-palmitoyl cysteine; by host" evidence="32">
    <location>
        <position position="754"/>
    </location>
</feature>
<dbReference type="GO" id="GO:0016020">
    <property type="term" value="C:membrane"/>
    <property type="evidence" value="ECO:0007669"/>
    <property type="project" value="UniProtKB-UniRule"/>
</dbReference>
<comment type="domain">
    <text evidence="32">The membrane proximal external region (MPER) present in gp41 is a tryptophan-rich region recognized by the antibodies 2F5, Z13, and 4E10. MPER seems to play a role in fusion.</text>
</comment>
<evidence type="ECO:0000256" key="12">
    <source>
        <dbReference type="ARBA" id="ARBA00022595"/>
    </source>
</evidence>
<comment type="subcellular location">
    <molecule>Surface protein gp120</molecule>
    <subcellularLocation>
        <location evidence="32">Virion membrane</location>
        <topology evidence="32">Peripheral membrane protein</topology>
    </subcellularLocation>
    <subcellularLocation>
        <location evidence="32">Host cell membrane</location>
        <topology evidence="32">Peripheral membrane protein</topology>
    </subcellularLocation>
    <subcellularLocation>
        <location evidence="32">Host endosome membrane</location>
        <topology evidence="32">Single-pass type I membrane protein</topology>
    </subcellularLocation>
    <text evidence="32">The surface protein is not anchored to the viral envelope, but associates with the extravirion surface through its binding to TM. It is probably concentrated at the site of budding and incorporated into the virions possibly by contacts between the cytoplasmic tail of Env and the N-terminus of Gag.</text>
</comment>
<evidence type="ECO:0000256" key="6">
    <source>
        <dbReference type="ARBA" id="ARBA00004650"/>
    </source>
</evidence>
<keyword evidence="31 32" id="KW-1160">Virus entry into host cell</keyword>
<keyword evidence="27 32" id="KW-1015">Disulfide bond</keyword>
<evidence type="ECO:0000256" key="11">
    <source>
        <dbReference type="ARBA" id="ARBA00022581"/>
    </source>
</evidence>
<feature type="chain" id="PRO_5023358398" description="Envelope glycoprotein gp160" evidence="32">
    <location>
        <begin position="32"/>
        <end position="853"/>
    </location>
</feature>
<dbReference type="FunFam" id="2.170.40.20:FF:000003">
    <property type="entry name" value="Envelope glycoprotein gp160"/>
    <property type="match status" value="1"/>
</dbReference>
<evidence type="ECO:0000256" key="18">
    <source>
        <dbReference type="ARBA" id="ARBA00022844"/>
    </source>
</evidence>
<dbReference type="GO" id="GO:1903911">
    <property type="term" value="P:positive regulation of receptor clustering"/>
    <property type="evidence" value="ECO:0007669"/>
    <property type="project" value="UniProtKB-UniRule"/>
</dbReference>
<evidence type="ECO:0000256" key="15">
    <source>
        <dbReference type="ARBA" id="ARBA00022703"/>
    </source>
</evidence>
<feature type="domain" description="Human immunodeficiency virus 1 envelope glycoprotein Gp120" evidence="34">
    <location>
        <begin position="138"/>
        <end position="500"/>
    </location>
</feature>
<keyword evidence="20 32" id="KW-0261">Viral envelope protein</keyword>
<evidence type="ECO:0000256" key="22">
    <source>
        <dbReference type="ARBA" id="ARBA00022989"/>
    </source>
</evidence>
<feature type="region of interest" description="V5" evidence="32">
    <location>
        <begin position="450"/>
        <end position="460"/>
    </location>
</feature>
<evidence type="ECO:0000256" key="32">
    <source>
        <dbReference type="HAMAP-Rule" id="MF_04083"/>
    </source>
</evidence>
<dbReference type="GO" id="GO:0039654">
    <property type="term" value="P:fusion of virus membrane with host endosome membrane"/>
    <property type="evidence" value="ECO:0007669"/>
    <property type="project" value="UniProtKB-UniRule"/>
</dbReference>
<keyword evidence="22 32" id="KW-1133">Transmembrane helix</keyword>
<dbReference type="GO" id="GO:1903908">
    <property type="term" value="P:positive regulation of plasma membrane raft polarization"/>
    <property type="evidence" value="ECO:0007669"/>
    <property type="project" value="UniProtKB-UniRule"/>
</dbReference>
<feature type="coiled-coil region" evidence="32">
    <location>
        <begin position="623"/>
        <end position="657"/>
    </location>
</feature>
<evidence type="ECO:0000256" key="25">
    <source>
        <dbReference type="ARBA" id="ARBA00023136"/>
    </source>
</evidence>
<organismHost>
    <name type="scientific">Homo sapiens</name>
    <name type="common">Human</name>
    <dbReference type="NCBI Taxonomy" id="9606"/>
</organismHost>
<dbReference type="SUPFAM" id="SSF56502">
    <property type="entry name" value="gp120 core"/>
    <property type="match status" value="2"/>
</dbReference>
<organism evidence="36">
    <name type="scientific">Human immunodeficiency virus type 1</name>
    <name type="common">HIV-1</name>
    <dbReference type="NCBI Taxonomy" id="11676"/>
    <lineage>
        <taxon>Viruses</taxon>
        <taxon>Riboviria</taxon>
        <taxon>Pararnavirae</taxon>
        <taxon>Artverviricota</taxon>
        <taxon>Revtraviricetes</taxon>
        <taxon>Ortervirales</taxon>
        <taxon>Retroviridae</taxon>
        <taxon>Orthoretrovirinae</taxon>
        <taxon>Lentivirus</taxon>
        <taxon>Lentivirus humimdef1</taxon>
    </lineage>
</organism>
<keyword evidence="11 32" id="KW-0945">Host-virus interaction</keyword>
<protein>
    <recommendedName>
        <fullName evidence="32">Envelope glycoprotein gp160</fullName>
    </recommendedName>
    <alternativeName>
        <fullName evidence="32">Env polyprotein</fullName>
    </alternativeName>
    <component>
        <recommendedName>
            <fullName evidence="32">Surface protein gp120</fullName>
            <shortName evidence="32">SU</shortName>
        </recommendedName>
        <alternativeName>
            <fullName evidence="32">Glycoprotein 120</fullName>
            <shortName evidence="32">gp120</shortName>
        </alternativeName>
    </component>
    <component>
        <recommendedName>
            <fullName evidence="32">Transmembrane protein gp41</fullName>
            <shortName evidence="32">TM</shortName>
        </recommendedName>
        <alternativeName>
            <fullName evidence="32">Glycoprotein 41</fullName>
            <shortName evidence="32">gp41</shortName>
        </alternativeName>
    </component>
</protein>
<feature type="disulfide bond" evidence="32">
    <location>
        <begin position="211"/>
        <end position="240"/>
    </location>
</feature>
<keyword evidence="7 32" id="KW-1168">Fusion of virus membrane with host membrane</keyword>
<keyword evidence="30 32" id="KW-0449">Lipoprotein</keyword>
<feature type="chain" id="PRO_5023358399" description="Transmembrane protein gp41" evidence="32">
    <location>
        <begin position="501"/>
        <end position="853"/>
    </location>
</feature>
<keyword evidence="8 32" id="KW-1170">Fusion of virus membrane with host endosomal membrane</keyword>
<feature type="disulfide bond" evidence="32">
    <location>
        <begin position="221"/>
        <end position="232"/>
    </location>
</feature>
<evidence type="ECO:0000256" key="24">
    <source>
        <dbReference type="ARBA" id="ARBA00023054"/>
    </source>
</evidence>
<evidence type="ECO:0000256" key="4">
    <source>
        <dbReference type="ARBA" id="ARBA00004563"/>
    </source>
</evidence>
<feature type="disulfide bond" evidence="32">
    <location>
        <begin position="53"/>
        <end position="73"/>
    </location>
</feature>
<dbReference type="Pfam" id="PF00517">
    <property type="entry name" value="GP41"/>
    <property type="match status" value="1"/>
</dbReference>
<dbReference type="GO" id="GO:0055036">
    <property type="term" value="C:virion membrane"/>
    <property type="evidence" value="ECO:0007669"/>
    <property type="project" value="UniProtKB-SubCell"/>
</dbReference>
<proteinExistence type="inferred from homology"/>
<feature type="region of interest" description="CD4-binding loop" evidence="32">
    <location>
        <begin position="356"/>
        <end position="366"/>
    </location>
</feature>
<feature type="transmembrane region" description="Helical" evidence="33">
    <location>
        <begin position="668"/>
        <end position="695"/>
    </location>
</feature>
<dbReference type="CDD" id="cd09909">
    <property type="entry name" value="HIV-1-like_HR1-HR2"/>
    <property type="match status" value="1"/>
</dbReference>
<keyword evidence="18 32" id="KW-0946">Virion</keyword>
<keyword evidence="24 32" id="KW-0175">Coiled coil</keyword>
<feature type="transmembrane region" description="Helical" evidence="33">
    <location>
        <begin position="501"/>
        <end position="526"/>
    </location>
</feature>
<dbReference type="Gene3D" id="2.170.40.20">
    <property type="entry name" value="Human immunodeficiency virus 1, Gp160, envelope glycoprotein"/>
    <property type="match status" value="2"/>
</dbReference>
<evidence type="ECO:0000256" key="30">
    <source>
        <dbReference type="ARBA" id="ARBA00023288"/>
    </source>
</evidence>
<comment type="miscellaneous">
    <text evidence="32">Inhibitors targeting HIV-1 viral envelope proteins are used as antiretroviral drugs. Attachment of virions to the cell surface via non-specific interactions and CD4 binding can be blocked by inhibitors that include cyanovirin-N, cyclotriazadisulfonamide analogs, PRO 2000, TNX 355 and PRO 542. In addition, BMS 806 can block CD4-induced conformational changes. Env interactions with the coreceptor molecules can be targeted by CCR5 antagonists including SCH-D, maraviroc (UK 427857) and aplaviroc (GW 873140), and the CXCR4 antagonist AMD 070. Fusion of viral and cellular membranes can be inhibited by peptides such as enfuvirtide and tifuvirtide (T 1249). Resistance to inhibitors associated with mutations in Env are observed. Most of the time, single mutations confer only a modest reduction in drug susceptibility. Combination of several mutations is usually required to develop a high-level drug resistance.</text>
</comment>
<comment type="subcellular location">
    <subcellularLocation>
        <location evidence="3">Host cell membrane</location>
        <topology evidence="3">Peripheral membrane protein</topology>
    </subcellularLocation>
    <subcellularLocation>
        <location evidence="1">Host cell membrane</location>
        <topology evidence="1">Single-pass type I membrane protein</topology>
    </subcellularLocation>
    <subcellularLocation>
        <location evidence="2">Host endosome membrane</location>
        <topology evidence="2">Peripheral membrane protein</topology>
    </subcellularLocation>
    <subcellularLocation>
        <location evidence="5">Host endosome membrane</location>
        <topology evidence="5">Single-pass type I membrane protein</topology>
    </subcellularLocation>
    <subcellularLocation>
        <location evidence="6">Virion membrane</location>
        <topology evidence="6">Peripheral membrane protein</topology>
    </subcellularLocation>
    <subcellularLocation>
        <location evidence="4">Virion membrane</location>
        <topology evidence="4">Single-pass type I membrane protein</topology>
    </subcellularLocation>
</comment>
<keyword evidence="9 32" id="KW-1032">Host cell membrane</keyword>
<feature type="region of interest" description="Immunosuppression" evidence="32">
    <location>
        <begin position="563"/>
        <end position="581"/>
    </location>
</feature>
<dbReference type="SUPFAM" id="SSF58069">
    <property type="entry name" value="Virus ectodomain"/>
    <property type="match status" value="1"/>
</dbReference>
<feature type="disulfide bond" evidence="32">
    <location>
        <begin position="587"/>
        <end position="593"/>
    </location>
</feature>
<evidence type="ECO:0000256" key="14">
    <source>
        <dbReference type="ARBA" id="ARBA00022692"/>
    </source>
</evidence>
<evidence type="ECO:0000256" key="9">
    <source>
        <dbReference type="ARBA" id="ARBA00022511"/>
    </source>
</evidence>
<gene>
    <name evidence="32 36" type="primary">env</name>
</gene>
<dbReference type="GO" id="GO:0019064">
    <property type="term" value="P:fusion of virus membrane with host plasma membrane"/>
    <property type="evidence" value="ECO:0007669"/>
    <property type="project" value="UniProtKB-UniRule"/>
</dbReference>
<evidence type="ECO:0000256" key="29">
    <source>
        <dbReference type="ARBA" id="ARBA00023280"/>
    </source>
</evidence>
<keyword evidence="25 32" id="KW-0472">Membrane</keyword>
<name>U6BSE6_HV1</name>
<evidence type="ECO:0000256" key="8">
    <source>
        <dbReference type="ARBA" id="ARBA00022510"/>
    </source>
</evidence>
<comment type="domain">
    <text evidence="32">The YXXL motif is involved in determining the exact site of viral release at the surface of infected mononuclear cells and promotes endocytosis. YXXL and di-leucine endocytosis motifs interact directly or indirectly with the clathrin adapter complexes, opperate independently, and their activities are not additive.</text>
</comment>
<dbReference type="EMBL" id="KF726022">
    <property type="protein sequence ID" value="AHA39853.1"/>
    <property type="molecule type" value="Genomic_RNA"/>
</dbReference>
<keyword evidence="10 32" id="KW-1165">Clathrin-mediated endocytosis of virus by host</keyword>
<keyword evidence="13 32" id="KW-0165">Cleavage on pair of basic residues</keyword>
<keyword evidence="12 32" id="KW-1162">Viral penetration into host cytoplasm</keyword>
<dbReference type="GO" id="GO:0020002">
    <property type="term" value="C:host cell plasma membrane"/>
    <property type="evidence" value="ECO:0007669"/>
    <property type="project" value="UniProtKB-SubCell"/>
</dbReference>
<comment type="domain">
    <text evidence="32 33">The 17 amino acids long immunosuppressive region is present in many retroviral envelope proteins. Synthetic peptides derived from this relatively conserved sequence inhibit immune function in vitro and in vivo.</text>
</comment>
<evidence type="ECO:0000256" key="17">
    <source>
        <dbReference type="ARBA" id="ARBA00022804"/>
    </source>
</evidence>
<dbReference type="GO" id="GO:0052031">
    <property type="term" value="P:symbiont-mediated perturbation of host defense response"/>
    <property type="evidence" value="ECO:0007669"/>
    <property type="project" value="UniProtKB-UniRule"/>
</dbReference>
<feature type="region of interest" description="V2" evidence="32">
    <location>
        <begin position="150"/>
        <end position="189"/>
    </location>
</feature>
<keyword evidence="21 32" id="KW-1164">Virus endocytosis by host</keyword>
<evidence type="ECO:0000313" key="36">
    <source>
        <dbReference type="EMBL" id="AHA39853.1"/>
    </source>
</evidence>
<dbReference type="FunFam" id="1.10.287.210:FF:000001">
    <property type="entry name" value="Envelope glycoprotein gp160"/>
    <property type="match status" value="1"/>
</dbReference>
<evidence type="ECO:0000256" key="7">
    <source>
        <dbReference type="ARBA" id="ARBA00022506"/>
    </source>
</evidence>
<feature type="short sequence motif" description="Di-leucine internalization motif" evidence="32">
    <location>
        <begin position="852"/>
        <end position="853"/>
    </location>
</feature>
<evidence type="ECO:0000256" key="16">
    <source>
        <dbReference type="ARBA" id="ARBA00022729"/>
    </source>
</evidence>
<comment type="subcellular location">
    <molecule>Transmembrane protein gp41</molecule>
    <subcellularLocation>
        <location evidence="32">Virion membrane</location>
        <topology evidence="32">Single-pass type I membrane protein</topology>
    </subcellularLocation>
    <subcellularLocation>
        <location evidence="32">Host cell membrane</location>
        <topology evidence="32">Single-pass type I membrane protein</topology>
    </subcellularLocation>
    <subcellularLocation>
        <location evidence="32">Host endosome membrane</location>
        <topology evidence="32">Single-pass type I membrane protein</topology>
    </subcellularLocation>
    <text evidence="32">It is probably concentrated at the site of budding and incorporated into the virions possibly by contacts between the cytoplasmic tail of Env and the N-terminus of Gag.</text>
</comment>
<evidence type="ECO:0000256" key="31">
    <source>
        <dbReference type="ARBA" id="ARBA00023296"/>
    </source>
</evidence>
<feature type="transmembrane region" description="Helical" evidence="33">
    <location>
        <begin position="13"/>
        <end position="41"/>
    </location>
</feature>
<evidence type="ECO:0000256" key="28">
    <source>
        <dbReference type="ARBA" id="ARBA00023180"/>
    </source>
</evidence>
<evidence type="ECO:0000256" key="19">
    <source>
        <dbReference type="ARBA" id="ARBA00022870"/>
    </source>
</evidence>
<dbReference type="Gene3D" id="1.20.5.490">
    <property type="entry name" value="Single helix bin"/>
    <property type="match status" value="1"/>
</dbReference>
<dbReference type="InterPro" id="IPR036377">
    <property type="entry name" value="Gp120_core_sf"/>
</dbReference>
<feature type="site" description="Cleavage; by host furin" evidence="32">
    <location>
        <begin position="500"/>
        <end position="501"/>
    </location>
</feature>
<comment type="subunit">
    <text evidence="32">The mature envelope protein (Env) consists of a homotrimer of non-covalently associated gp120-gp41 heterodimers. The resulting complex protrudes from the virus surface as a spike. There seems to be as few as 10 spikes on the average virion. Surface protein gp120 interacts with host CD4, CCR5 and CXCR4. Gp120 also interacts with the C-type lectins CD209/DC-SIGN and CLEC4M/DC-SIGNR (collectively referred to as DC-SIGN(R)). Gp120 and gp41 interact with GalCer. Gp120 interacts with host ITGA4/ITGB7 complex; on CD4+ T-cells, this interaction results in rapid activation of integrin ITGAL/LFA-1, which facilitates efficient cell-to-cell spreading of HIV-1. Gp120 interacts with cell-associated heparan sulfate; this interaction increases virus infectivity on permissive cells and may be involved in infection of CD4- cells.</text>
</comment>
<evidence type="ECO:0000256" key="3">
    <source>
        <dbReference type="ARBA" id="ARBA00004505"/>
    </source>
</evidence>
<comment type="miscellaneous">
    <text evidence="32">HIV-1 lineages are divided in three main groups, M (for Major), O (for Outlier), and N (for New, or Non-M, Non-O). The vast majority of strains found worldwide belong to the group M. Group O seems to be endemic to and largely confined to Cameroon and neighboring countries in West Central Africa, where these viruses represent a small minority of HIV-1 strains. The group N is represented by a limited number of isolates from Cameroonian persons. The group M is further subdivided in 9 clades or subtypes (A to D, F to H, J and K).</text>
</comment>
<accession>U6BSE6</accession>
<keyword evidence="16 32" id="KW-0732">Signal</keyword>
<keyword evidence="29 32" id="KW-0899">Viral immunoevasion</keyword>
<dbReference type="GO" id="GO:0075512">
    <property type="term" value="P:clathrin-dependent endocytosis of virus by host cell"/>
    <property type="evidence" value="ECO:0007669"/>
    <property type="project" value="UniProtKB-UniRule"/>
</dbReference>
<dbReference type="GO" id="GO:0019062">
    <property type="term" value="P:virion attachment to host cell"/>
    <property type="evidence" value="ECO:0007669"/>
    <property type="project" value="UniProtKB-UniRule"/>
</dbReference>
<sequence>MRVRGILRNYQQWWIWGILGFWMLISYNVVGHLWVTVYYGVPVWREAKTTLFCASDAKGYEKEVHNVWATHACVPTDPNPQEIVLGNVTENFNMWKNDMVDQMHEDVISLWDESLKPCVKLTPLCVTLTCTNVTSNSTSNVTAGAEMKNCSFNTTTEIRDRKQKTYALFYRPDIVPLEGNSSEYILINCNTSTITQACPKVSFDPIPIHYCAPAGYAILKCNNDTFNGTGPCYNISTVQCTHGIKPVVSTQLLLNGSLAEKEIKIRSENLTDNTKTIIVHLNESVAINCTRPNNNTRKSIRIGPGQAFYATGEIIGDIRQAHCNISKLAWNTTLKRVKEKLKELYNNSKPIIFAPHSGGDLEVTTHSFNCRGEFFYCNTTKLFNESETSINTTNTTDTPNTPIVLPCRIKQIINMWQEVGRAMYNPPIAGNITCNSNITGLLLTRDGGKNNTRNETFRPGGGNMKDNWRSELYKYKVVEIKPLGIAPTTAKRRVVERQKRAVGLGALFLGFLGAAGSTMGVASMTLTVQARQLLSGIVQQQNNLLRAIEAQHHLLQLTVWGIKQLQARVLAIERYLKDQQLLGLWGCSERLICTTNVPWNISWSNKTYQEIWESNMTWMEWDKEVSNYTHIIYQLLEESHLQQEKNEKELLELDKWQSLWNWFSISQWLWYIRIFIIIVGGLIGLRIIFAVLSIVNRVRQGYSPLSLQTLTPDPRGLDRLGGIEEEGGEQDRDRSVRLVSGFLPLAWDDLRSLCLFSYHRLRDFILIVARVVELLGSSSLRGLQRGWEALKYLGSLVQYWGLELKKSAISLLDTIAVAVAEGTDRIIEFLLRICRAICNIPRRIRQGLESALL</sequence>
<reference evidence="36" key="1">
    <citation type="submission" date="2013-10" db="EMBL/GenBank/DDBJ databases">
        <title>Epidemiology of HIV-1 subtypes among men who have sex with men in Cape Town, South Africa.</title>
        <authorList>
            <person name="Rademeyer C."/>
            <person name="Middelkoop K."/>
            <person name="Brown B."/>
            <person name="Cashmore T.J."/>
            <person name="Marais J."/>
            <person name="Scheibe A."/>
            <person name="Bandawe G."/>
            <person name="Myer L."/>
            <person name="Williamson C."/>
            <person name="Bekker L.-G."/>
        </authorList>
    </citation>
    <scope>NUCLEOTIDE SEQUENCE</scope>
    <source>
        <strain evidence="36">MSM311</strain>
    </source>
</reference>
<evidence type="ECO:0000256" key="20">
    <source>
        <dbReference type="ARBA" id="ARBA00022879"/>
    </source>
</evidence>